<evidence type="ECO:0000313" key="6">
    <source>
        <dbReference type="Proteomes" id="UP000275408"/>
    </source>
</evidence>
<dbReference type="NCBIfam" id="TIGR01549">
    <property type="entry name" value="HAD-SF-IA-v1"/>
    <property type="match status" value="1"/>
</dbReference>
<protein>
    <recommendedName>
        <fullName evidence="7">Haloacid dehalogenase-like hydrolase domain-containing protein 3</fullName>
    </recommendedName>
</protein>
<dbReference type="PANTHER" id="PTHR46191">
    <property type="match status" value="1"/>
</dbReference>
<proteinExistence type="inferred from homology"/>
<dbReference type="InterPro" id="IPR036412">
    <property type="entry name" value="HAD-like_sf"/>
</dbReference>
<dbReference type="CDD" id="cd22965">
    <property type="entry name" value="DD_DPY30_SDC1"/>
    <property type="match status" value="1"/>
</dbReference>
<organism evidence="5 6">
    <name type="scientific">Pocillopora damicornis</name>
    <name type="common">Cauliflower coral</name>
    <name type="synonym">Millepora damicornis</name>
    <dbReference type="NCBI Taxonomy" id="46731"/>
    <lineage>
        <taxon>Eukaryota</taxon>
        <taxon>Metazoa</taxon>
        <taxon>Cnidaria</taxon>
        <taxon>Anthozoa</taxon>
        <taxon>Hexacorallia</taxon>
        <taxon>Scleractinia</taxon>
        <taxon>Astrocoeniina</taxon>
        <taxon>Pocilloporidae</taxon>
        <taxon>Pocillopora</taxon>
    </lineage>
</organism>
<dbReference type="SFLD" id="SFLDS00003">
    <property type="entry name" value="Haloacid_Dehalogenase"/>
    <property type="match status" value="1"/>
</dbReference>
<dbReference type="InterPro" id="IPR023214">
    <property type="entry name" value="HAD_sf"/>
</dbReference>
<dbReference type="FunFam" id="1.20.890.10:FF:000003">
    <property type="entry name" value="protein dpy-30 homolog"/>
    <property type="match status" value="1"/>
</dbReference>
<dbReference type="InterPro" id="IPR011949">
    <property type="entry name" value="HAD-SF_hydro_IA_REG-2-like"/>
</dbReference>
<dbReference type="EMBL" id="RCHS01003788">
    <property type="protein sequence ID" value="RMX39729.1"/>
    <property type="molecule type" value="Genomic_DNA"/>
</dbReference>
<dbReference type="Gene3D" id="1.10.150.720">
    <property type="entry name" value="Haloacid dehalogenase-like hydrolase"/>
    <property type="match status" value="1"/>
</dbReference>
<comment type="similarity">
    <text evidence="2">Belongs to the dpy-30 family.</text>
</comment>
<dbReference type="NCBIfam" id="TIGR02252">
    <property type="entry name" value="DREG-2"/>
    <property type="match status" value="1"/>
</dbReference>
<evidence type="ECO:0000313" key="5">
    <source>
        <dbReference type="EMBL" id="RMX39729.1"/>
    </source>
</evidence>
<dbReference type="STRING" id="46731.A0A3M6TEJ9"/>
<feature type="region of interest" description="Disordered" evidence="4">
    <location>
        <begin position="1"/>
        <end position="38"/>
    </location>
</feature>
<name>A0A3M6TEJ9_POCDA</name>
<comment type="subcellular location">
    <subcellularLocation>
        <location evidence="1">Nucleus</location>
    </subcellularLocation>
</comment>
<dbReference type="InterPro" id="IPR044924">
    <property type="entry name" value="HAD-SF_hydro_IA_REG-2-like_cap"/>
</dbReference>
<dbReference type="Pfam" id="PF05186">
    <property type="entry name" value="Dpy-30"/>
    <property type="match status" value="1"/>
</dbReference>
<dbReference type="InterPro" id="IPR006439">
    <property type="entry name" value="HAD-SF_hydro_IA"/>
</dbReference>
<dbReference type="Proteomes" id="UP000275408">
    <property type="component" value="Unassembled WGS sequence"/>
</dbReference>
<dbReference type="PANTHER" id="PTHR46191:SF2">
    <property type="entry name" value="HALOACID DEHALOGENASE-LIKE HYDROLASE DOMAIN-CONTAINING PROTEIN 3"/>
    <property type="match status" value="1"/>
</dbReference>
<accession>A0A3M6TEJ9</accession>
<sequence length="343" mass="39057">MADGTATEVAPQEQVPLVLPEENNHGQPEVPQETSPHAEIGLTENVQKMVEKEKEAAEKPTKPKVELQSLPTRAYLDQTVVPILLQGLSTLSKERPPNPIEYLATYLLKNKDQLITFDACNTLFHVRGSPGELYSNVASRFGVEINPKPLNDSFKYFFREFYKTLPNFGANENKTAEKWWYGVVTQTFRSAGYHDEANLARISSVLYREFSTSKYWQVYAETHSVLEHLKNQNYHLAVVSNFDERLGEILERLSLNDYFDFIACSFSAGVYKPSPKIFELALNHFGVKAEEALHVGDNVDLDYKPAMQLGMKSFIVDRFCMDFSEKIVSPEHIIRDLTPLLKL</sequence>
<keyword evidence="3" id="KW-0539">Nucleus</keyword>
<dbReference type="Gene3D" id="3.40.50.1000">
    <property type="entry name" value="HAD superfamily/HAD-like"/>
    <property type="match status" value="1"/>
</dbReference>
<dbReference type="OrthoDB" id="444127at2759"/>
<dbReference type="InterPro" id="IPR007858">
    <property type="entry name" value="Dpy-30_motif"/>
</dbReference>
<dbReference type="SUPFAM" id="SSF56784">
    <property type="entry name" value="HAD-like"/>
    <property type="match status" value="1"/>
</dbReference>
<dbReference type="InterPro" id="IPR049629">
    <property type="entry name" value="DPY30_SDC1_DD"/>
</dbReference>
<evidence type="ECO:0000256" key="2">
    <source>
        <dbReference type="ARBA" id="ARBA00010849"/>
    </source>
</evidence>
<dbReference type="NCBIfam" id="TIGR01509">
    <property type="entry name" value="HAD-SF-IA-v3"/>
    <property type="match status" value="1"/>
</dbReference>
<dbReference type="PRINTS" id="PR00413">
    <property type="entry name" value="HADHALOGNASE"/>
</dbReference>
<evidence type="ECO:0000256" key="1">
    <source>
        <dbReference type="ARBA" id="ARBA00004123"/>
    </source>
</evidence>
<evidence type="ECO:0008006" key="7">
    <source>
        <dbReference type="Google" id="ProtNLM"/>
    </source>
</evidence>
<gene>
    <name evidence="5" type="ORF">pdam_00022297</name>
</gene>
<evidence type="ECO:0000256" key="3">
    <source>
        <dbReference type="ARBA" id="ARBA00023242"/>
    </source>
</evidence>
<comment type="caution">
    <text evidence="5">The sequence shown here is derived from an EMBL/GenBank/DDBJ whole genome shotgun (WGS) entry which is preliminary data.</text>
</comment>
<dbReference type="AlphaFoldDB" id="A0A3M6TEJ9"/>
<keyword evidence="6" id="KW-1185">Reference proteome</keyword>
<evidence type="ECO:0000256" key="4">
    <source>
        <dbReference type="SAM" id="MobiDB-lite"/>
    </source>
</evidence>
<dbReference type="CDD" id="cd16415">
    <property type="entry name" value="HAD_dREG-2_like"/>
    <property type="match status" value="1"/>
</dbReference>
<reference evidence="5 6" key="1">
    <citation type="journal article" date="2018" name="Sci. Rep.">
        <title>Comparative analysis of the Pocillopora damicornis genome highlights role of immune system in coral evolution.</title>
        <authorList>
            <person name="Cunning R."/>
            <person name="Bay R.A."/>
            <person name="Gillette P."/>
            <person name="Baker A.C."/>
            <person name="Traylor-Knowles N."/>
        </authorList>
    </citation>
    <scope>NUCLEOTIDE SEQUENCE [LARGE SCALE GENOMIC DNA]</scope>
    <source>
        <strain evidence="5">RSMAS</strain>
        <tissue evidence="5">Whole animal</tissue>
    </source>
</reference>
<dbReference type="Gene3D" id="1.20.890.10">
    <property type="entry name" value="cAMP-dependent protein kinase regulatory subunit, dimerization-anchoring domain"/>
    <property type="match status" value="1"/>
</dbReference>
<dbReference type="Pfam" id="PF00702">
    <property type="entry name" value="Hydrolase"/>
    <property type="match status" value="1"/>
</dbReference>
<dbReference type="GO" id="GO:0005634">
    <property type="term" value="C:nucleus"/>
    <property type="evidence" value="ECO:0007669"/>
    <property type="project" value="UniProtKB-SubCell"/>
</dbReference>
<dbReference type="SFLD" id="SFLDG01129">
    <property type="entry name" value="C1.5:_HAD__Beta-PGM__Phosphata"/>
    <property type="match status" value="1"/>
</dbReference>
<dbReference type="InterPro" id="IPR051828">
    <property type="entry name" value="HAD-like_hydrolase_domain"/>
</dbReference>